<sequence>MTNNTIQSQFNNIVTTSYAELRNILYVSDNDFVHLLGGLAPNDGDQGQFYWDSTSTTADDGVDVIKPTDIVGAGRWLRLGGAASFNLTYENFAAVRVLVPPDFD</sequence>
<accession>X0SQD1</accession>
<comment type="caution">
    <text evidence="1">The sequence shown here is derived from an EMBL/GenBank/DDBJ whole genome shotgun (WGS) entry which is preliminary data.</text>
</comment>
<gene>
    <name evidence="1" type="ORF">S01H1_06037</name>
</gene>
<organism evidence="1">
    <name type="scientific">marine sediment metagenome</name>
    <dbReference type="NCBI Taxonomy" id="412755"/>
    <lineage>
        <taxon>unclassified sequences</taxon>
        <taxon>metagenomes</taxon>
        <taxon>ecological metagenomes</taxon>
    </lineage>
</organism>
<name>X0SQD1_9ZZZZ</name>
<protein>
    <submittedName>
        <fullName evidence="1">Uncharacterized protein</fullName>
    </submittedName>
</protein>
<evidence type="ECO:0000313" key="1">
    <source>
        <dbReference type="EMBL" id="GAF78082.1"/>
    </source>
</evidence>
<reference evidence="1" key="1">
    <citation type="journal article" date="2014" name="Front. Microbiol.">
        <title>High frequency of phylogenetically diverse reductive dehalogenase-homologous genes in deep subseafloor sedimentary metagenomes.</title>
        <authorList>
            <person name="Kawai M."/>
            <person name="Futagami T."/>
            <person name="Toyoda A."/>
            <person name="Takaki Y."/>
            <person name="Nishi S."/>
            <person name="Hori S."/>
            <person name="Arai W."/>
            <person name="Tsubouchi T."/>
            <person name="Morono Y."/>
            <person name="Uchiyama I."/>
            <person name="Ito T."/>
            <person name="Fujiyama A."/>
            <person name="Inagaki F."/>
            <person name="Takami H."/>
        </authorList>
    </citation>
    <scope>NUCLEOTIDE SEQUENCE</scope>
    <source>
        <strain evidence="1">Expedition CK06-06</strain>
    </source>
</reference>
<dbReference type="AlphaFoldDB" id="X0SQD1"/>
<dbReference type="EMBL" id="BARS01003133">
    <property type="protein sequence ID" value="GAF78082.1"/>
    <property type="molecule type" value="Genomic_DNA"/>
</dbReference>
<proteinExistence type="predicted"/>
<feature type="non-terminal residue" evidence="1">
    <location>
        <position position="104"/>
    </location>
</feature>